<feature type="region of interest" description="Disordered" evidence="1">
    <location>
        <begin position="77"/>
        <end position="122"/>
    </location>
</feature>
<keyword evidence="3" id="KW-1185">Reference proteome</keyword>
<evidence type="ECO:0000313" key="3">
    <source>
        <dbReference type="Proteomes" id="UP000270094"/>
    </source>
</evidence>
<name>A0A3P7LKS9_STRVU</name>
<organism evidence="2 3">
    <name type="scientific">Strongylus vulgaris</name>
    <name type="common">Blood worm</name>
    <dbReference type="NCBI Taxonomy" id="40348"/>
    <lineage>
        <taxon>Eukaryota</taxon>
        <taxon>Metazoa</taxon>
        <taxon>Ecdysozoa</taxon>
        <taxon>Nematoda</taxon>
        <taxon>Chromadorea</taxon>
        <taxon>Rhabditida</taxon>
        <taxon>Rhabditina</taxon>
        <taxon>Rhabditomorpha</taxon>
        <taxon>Strongyloidea</taxon>
        <taxon>Strongylidae</taxon>
        <taxon>Strongylus</taxon>
    </lineage>
</organism>
<gene>
    <name evidence="2" type="ORF">SVUK_LOCUS14770</name>
</gene>
<evidence type="ECO:0000313" key="2">
    <source>
        <dbReference type="EMBL" id="VDM79772.1"/>
    </source>
</evidence>
<accession>A0A3P7LKS9</accession>
<reference evidence="2 3" key="1">
    <citation type="submission" date="2018-11" db="EMBL/GenBank/DDBJ databases">
        <authorList>
            <consortium name="Pathogen Informatics"/>
        </authorList>
    </citation>
    <scope>NUCLEOTIDE SEQUENCE [LARGE SCALE GENOMIC DNA]</scope>
</reference>
<evidence type="ECO:0000256" key="1">
    <source>
        <dbReference type="SAM" id="MobiDB-lite"/>
    </source>
</evidence>
<dbReference type="AlphaFoldDB" id="A0A3P7LKS9"/>
<dbReference type="EMBL" id="UYYB01106287">
    <property type="protein sequence ID" value="VDM79772.1"/>
    <property type="molecule type" value="Genomic_DNA"/>
</dbReference>
<protein>
    <submittedName>
        <fullName evidence="2">Uncharacterized protein</fullName>
    </submittedName>
</protein>
<sequence>MNLVKPTSLTTAHPTARFTESVRLTTRASAHLDVSTSDVELNQAGPYDTLPEQELIKKAPVPTEYLKHEKLKRRRVAARARPRLWKKKAARSRPQKIIRRRVSGRNIHKYRQKKKKQQRRPV</sequence>
<proteinExistence type="predicted"/>
<dbReference type="Proteomes" id="UP000270094">
    <property type="component" value="Unassembled WGS sequence"/>
</dbReference>